<name>A0A0J9SEY0_PLAVI</name>
<proteinExistence type="predicted"/>
<gene>
    <name evidence="1" type="ORF">PVIIG_04307</name>
</gene>
<sequence>MTRTSGQLCKFVCSKCSNIIHLNEACEMIFKKVYPQYAQKYYHMNELSKGGESGAGPGPHLLDNLYRQIYSNGLCGVNKQKNDFANKDGLKNVLQFLNRGNIKCTKCSAANMWHAK</sequence>
<evidence type="ECO:0000313" key="2">
    <source>
        <dbReference type="Proteomes" id="UP000053562"/>
    </source>
</evidence>
<evidence type="ECO:0000313" key="1">
    <source>
        <dbReference type="EMBL" id="KMZ80522.1"/>
    </source>
</evidence>
<organism evidence="1 2">
    <name type="scientific">Plasmodium vivax India VII</name>
    <dbReference type="NCBI Taxonomy" id="1077284"/>
    <lineage>
        <taxon>Eukaryota</taxon>
        <taxon>Sar</taxon>
        <taxon>Alveolata</taxon>
        <taxon>Apicomplexa</taxon>
        <taxon>Aconoidasida</taxon>
        <taxon>Haemosporida</taxon>
        <taxon>Plasmodiidae</taxon>
        <taxon>Plasmodium</taxon>
        <taxon>Plasmodium (Plasmodium)</taxon>
    </lineage>
</organism>
<dbReference type="Proteomes" id="UP000053562">
    <property type="component" value="Unassembled WGS sequence"/>
</dbReference>
<reference evidence="1 2" key="1">
    <citation type="submission" date="2011-08" db="EMBL/GenBank/DDBJ databases">
        <title>The Genome Sequence of Plasmodium vivax India VII.</title>
        <authorList>
            <consortium name="The Broad Institute Genome Sequencing Platform"/>
            <consortium name="The Broad Institute Genome Sequencing Center for Infectious Disease"/>
            <person name="Neafsey D."/>
            <person name="Carlton J."/>
            <person name="Barnwell J."/>
            <person name="Collins W."/>
            <person name="Escalante A."/>
            <person name="Mullikin J."/>
            <person name="Saul A."/>
            <person name="Guigo R."/>
            <person name="Camara F."/>
            <person name="Young S.K."/>
            <person name="Zeng Q."/>
            <person name="Gargeya S."/>
            <person name="Fitzgerald M."/>
            <person name="Haas B."/>
            <person name="Abouelleil A."/>
            <person name="Alvarado L."/>
            <person name="Arachchi H.M."/>
            <person name="Berlin A."/>
            <person name="Brown A."/>
            <person name="Chapman S.B."/>
            <person name="Chen Z."/>
            <person name="Dunbar C."/>
            <person name="Freedman E."/>
            <person name="Gearin G."/>
            <person name="Gellesch M."/>
            <person name="Goldberg J."/>
            <person name="Griggs A."/>
            <person name="Gujja S."/>
            <person name="Heiman D."/>
            <person name="Howarth C."/>
            <person name="Larson L."/>
            <person name="Lui A."/>
            <person name="MacDonald P.J.P."/>
            <person name="Montmayeur A."/>
            <person name="Murphy C."/>
            <person name="Neiman D."/>
            <person name="Pearson M."/>
            <person name="Priest M."/>
            <person name="Roberts A."/>
            <person name="Saif S."/>
            <person name="Shea T."/>
            <person name="Shenoy N."/>
            <person name="Sisk P."/>
            <person name="Stolte C."/>
            <person name="Sykes S."/>
            <person name="Wortman J."/>
            <person name="Nusbaum C."/>
            <person name="Birren B."/>
        </authorList>
    </citation>
    <scope>NUCLEOTIDE SEQUENCE [LARGE SCALE GENOMIC DNA]</scope>
    <source>
        <strain evidence="1 2">India VII</strain>
    </source>
</reference>
<accession>A0A0J9SEY0</accession>
<dbReference type="EMBL" id="KQ234276">
    <property type="protein sequence ID" value="KMZ80522.1"/>
    <property type="molecule type" value="Genomic_DNA"/>
</dbReference>
<dbReference type="OrthoDB" id="369768at2759"/>
<dbReference type="AlphaFoldDB" id="A0A0J9SEY0"/>
<protein>
    <submittedName>
        <fullName evidence="1">Uncharacterized protein</fullName>
    </submittedName>
</protein>